<name>A0A1V0SFV4_9VIRU</name>
<reference evidence="1" key="1">
    <citation type="journal article" date="2017" name="Science">
        <title>Giant viruses with an expanded complement of translation system components.</title>
        <authorList>
            <person name="Schulz F."/>
            <person name="Yutin N."/>
            <person name="Ivanova N.N."/>
            <person name="Ortega D.R."/>
            <person name="Lee T.K."/>
            <person name="Vierheilig J."/>
            <person name="Daims H."/>
            <person name="Horn M."/>
            <person name="Wagner M."/>
            <person name="Jensen G.J."/>
            <person name="Kyrpides N.C."/>
            <person name="Koonin E.V."/>
            <person name="Woyke T."/>
        </authorList>
    </citation>
    <scope>NUCLEOTIDE SEQUENCE</scope>
    <source>
        <strain evidence="1">HKV1</strain>
    </source>
</reference>
<organism evidence="1">
    <name type="scientific">Hokovirus HKV1</name>
    <dbReference type="NCBI Taxonomy" id="1977638"/>
    <lineage>
        <taxon>Viruses</taxon>
        <taxon>Varidnaviria</taxon>
        <taxon>Bamfordvirae</taxon>
        <taxon>Nucleocytoviricota</taxon>
        <taxon>Megaviricetes</taxon>
        <taxon>Imitervirales</taxon>
        <taxon>Mimiviridae</taxon>
        <taxon>Klosneuvirinae</taxon>
        <taxon>Hokovirus</taxon>
    </lineage>
</organism>
<evidence type="ECO:0000313" key="1">
    <source>
        <dbReference type="EMBL" id="ARF10524.1"/>
    </source>
</evidence>
<sequence length="209" mass="25304">MINDMYKNLIKNQNIEINIDHLYTVLYPLCKEYIKFNCGQFKHKSGIKNIIHTYKLLYSIYDFPKFKYDLIYEQNKKDYIINLYDIHESEIILHKKYEYLVCCYDQNEYIPNENNNLIDISQNLKTTFSKIIIKTQVNIKIKNNISARYILKAITYVLNKQYHNILFDHSVNKCYDFNLTNREIVEINNFELSNIDKMLLFYDINDDKL</sequence>
<proteinExistence type="predicted"/>
<gene>
    <name evidence="1" type="ORF">Hokovirus_2_51</name>
</gene>
<accession>A0A1V0SFV4</accession>
<protein>
    <submittedName>
        <fullName evidence="1">Uncharacterized protein</fullName>
    </submittedName>
</protein>
<dbReference type="EMBL" id="KY684104">
    <property type="protein sequence ID" value="ARF10524.1"/>
    <property type="molecule type" value="Genomic_DNA"/>
</dbReference>